<dbReference type="GO" id="GO:0008237">
    <property type="term" value="F:metallopeptidase activity"/>
    <property type="evidence" value="ECO:0007669"/>
    <property type="project" value="UniProtKB-KW"/>
</dbReference>
<feature type="transmembrane region" description="Helical" evidence="1">
    <location>
        <begin position="131"/>
        <end position="151"/>
    </location>
</feature>
<organism evidence="3 4">
    <name type="scientific">Spongiivirga citrea</name>
    <dbReference type="NCBI Taxonomy" id="1481457"/>
    <lineage>
        <taxon>Bacteria</taxon>
        <taxon>Pseudomonadati</taxon>
        <taxon>Bacteroidota</taxon>
        <taxon>Flavobacteriia</taxon>
        <taxon>Flavobacteriales</taxon>
        <taxon>Flavobacteriaceae</taxon>
        <taxon>Spongiivirga</taxon>
    </lineage>
</organism>
<dbReference type="GO" id="GO:0080120">
    <property type="term" value="P:CAAX-box protein maturation"/>
    <property type="evidence" value="ECO:0007669"/>
    <property type="project" value="UniProtKB-ARBA"/>
</dbReference>
<evidence type="ECO:0000313" key="4">
    <source>
        <dbReference type="Proteomes" id="UP000474296"/>
    </source>
</evidence>
<keyword evidence="1" id="KW-0472">Membrane</keyword>
<feature type="transmembrane region" description="Helical" evidence="1">
    <location>
        <begin position="195"/>
        <end position="216"/>
    </location>
</feature>
<reference evidence="3 4" key="1">
    <citation type="submission" date="2020-01" db="EMBL/GenBank/DDBJ databases">
        <title>Spongiivirga citrea KCTC 32990T.</title>
        <authorList>
            <person name="Wang G."/>
        </authorList>
    </citation>
    <scope>NUCLEOTIDE SEQUENCE [LARGE SCALE GENOMIC DNA]</scope>
    <source>
        <strain evidence="3 4">KCTC 32990</strain>
    </source>
</reference>
<dbReference type="InterPro" id="IPR003675">
    <property type="entry name" value="Rce1/LyrA-like_dom"/>
</dbReference>
<protein>
    <submittedName>
        <fullName evidence="3">CPBP family intramembrane metalloprotease</fullName>
    </submittedName>
</protein>
<comment type="caution">
    <text evidence="3">The sequence shown here is derived from an EMBL/GenBank/DDBJ whole genome shotgun (WGS) entry which is preliminary data.</text>
</comment>
<sequence length="312" mass="35230">MYIAQAFKGDNVSWKFWITTLVCGGIFIINFISYLLTSPEDMEAAYEMLKSIPKILGLILNLIPFVVLLIFLIVFVVFMHKRSFLSLTTSRSKIDFKRILFSFLLISVLTIGGFVYSYYSTPGEVVWNFEPGKFTVLVIVSLILFPFQIGFEEYFFRGYLMQQIGVAVKNKWFPLIFTSVLFGVAHSANPEVAEMGYITMVFYIGTGLLLGIMTLMDEGLELALGFHLGNNLLAALLVTSEWSALQTDAMFKYVNEQATDAMVNEMLASVAISYPIIIIILAFTYKWKNWGDKLFGKVVMPVEQVTENGIGK</sequence>
<dbReference type="GO" id="GO:0004175">
    <property type="term" value="F:endopeptidase activity"/>
    <property type="evidence" value="ECO:0007669"/>
    <property type="project" value="UniProtKB-ARBA"/>
</dbReference>
<dbReference type="AlphaFoldDB" id="A0A6M0CM01"/>
<dbReference type="RefSeq" id="WP_164029749.1">
    <property type="nucleotide sequence ID" value="NZ_JAABOQ010000002.1"/>
</dbReference>
<feature type="transmembrane region" description="Helical" evidence="1">
    <location>
        <begin position="12"/>
        <end position="35"/>
    </location>
</feature>
<accession>A0A6M0CM01</accession>
<dbReference type="Proteomes" id="UP000474296">
    <property type="component" value="Unassembled WGS sequence"/>
</dbReference>
<keyword evidence="1" id="KW-0812">Transmembrane</keyword>
<keyword evidence="4" id="KW-1185">Reference proteome</keyword>
<proteinExistence type="predicted"/>
<evidence type="ECO:0000256" key="1">
    <source>
        <dbReference type="SAM" id="Phobius"/>
    </source>
</evidence>
<dbReference type="Pfam" id="PF02517">
    <property type="entry name" value="Rce1-like"/>
    <property type="match status" value="1"/>
</dbReference>
<keyword evidence="3" id="KW-0378">Hydrolase</keyword>
<evidence type="ECO:0000259" key="2">
    <source>
        <dbReference type="Pfam" id="PF02517"/>
    </source>
</evidence>
<feature type="transmembrane region" description="Helical" evidence="1">
    <location>
        <begin position="99"/>
        <end position="119"/>
    </location>
</feature>
<dbReference type="GO" id="GO:0006508">
    <property type="term" value="P:proteolysis"/>
    <property type="evidence" value="ECO:0007669"/>
    <property type="project" value="UniProtKB-KW"/>
</dbReference>
<evidence type="ECO:0000313" key="3">
    <source>
        <dbReference type="EMBL" id="NER16477.1"/>
    </source>
</evidence>
<dbReference type="EMBL" id="JAABOQ010000002">
    <property type="protein sequence ID" value="NER16477.1"/>
    <property type="molecule type" value="Genomic_DNA"/>
</dbReference>
<feature type="transmembrane region" description="Helical" evidence="1">
    <location>
        <begin position="266"/>
        <end position="285"/>
    </location>
</feature>
<keyword evidence="3" id="KW-0645">Protease</keyword>
<dbReference type="PANTHER" id="PTHR39430">
    <property type="entry name" value="MEMBRANE-ASSOCIATED PROTEASE-RELATED"/>
    <property type="match status" value="1"/>
</dbReference>
<dbReference type="PANTHER" id="PTHR39430:SF1">
    <property type="entry name" value="PROTEASE"/>
    <property type="match status" value="1"/>
</dbReference>
<feature type="transmembrane region" description="Helical" evidence="1">
    <location>
        <begin position="228"/>
        <end position="246"/>
    </location>
</feature>
<keyword evidence="1" id="KW-1133">Transmembrane helix</keyword>
<feature type="transmembrane region" description="Helical" evidence="1">
    <location>
        <begin position="55"/>
        <end position="78"/>
    </location>
</feature>
<name>A0A6M0CM01_9FLAO</name>
<gene>
    <name evidence="3" type="ORF">GWK10_04605</name>
</gene>
<feature type="domain" description="CAAX prenyl protease 2/Lysostaphin resistance protein A-like" evidence="2">
    <location>
        <begin position="137"/>
        <end position="233"/>
    </location>
</feature>
<keyword evidence="3" id="KW-0482">Metalloprotease</keyword>